<proteinExistence type="predicted"/>
<sequence length="343" mass="38223">MSAPANFAQYDPTNPDNKDKTKPDNVYTNIDNFLFSNNLWAWQSPFQNGFLIKDHRKPASFIIKKVGFYRGKWVDAVYTFILEGTNGNTNRNSPIGWDRTNPTADAWMNFVRIDPNTLAIPRNDNADVYFNLGSPSNPDTLNWLNPVSYTTVASRKMRNNNPEASRWIIDIKFVYDRSTKANPTPNEKNDTPIDASGNFQVFNVNERKIYAFDKADLDTLGTGDGNRLLLINNGVTYGQNSNGKKSVISGTPTQVKGHQNTAPGAENYFEVSGVGIDNSGTRLDNGFLYLFNHGHLRVTDIFSGRGDTGGAMYTNMSNNATFRAEIPYTDFEGTTNNFGNVTG</sequence>
<organism evidence="2 3">
    <name type="scientific">Bombilactobacillus bombi</name>
    <dbReference type="NCBI Taxonomy" id="1303590"/>
    <lineage>
        <taxon>Bacteria</taxon>
        <taxon>Bacillati</taxon>
        <taxon>Bacillota</taxon>
        <taxon>Bacilli</taxon>
        <taxon>Lactobacillales</taxon>
        <taxon>Lactobacillaceae</taxon>
        <taxon>Bombilactobacillus</taxon>
    </lineage>
</organism>
<gene>
    <name evidence="2" type="ORF">DS832_07600</name>
</gene>
<evidence type="ECO:0000256" key="1">
    <source>
        <dbReference type="SAM" id="MobiDB-lite"/>
    </source>
</evidence>
<dbReference type="Proteomes" id="UP000284822">
    <property type="component" value="Unassembled WGS sequence"/>
</dbReference>
<dbReference type="EMBL" id="QOCS01000019">
    <property type="protein sequence ID" value="RHW45435.1"/>
    <property type="molecule type" value="Genomic_DNA"/>
</dbReference>
<feature type="region of interest" description="Disordered" evidence="1">
    <location>
        <begin position="1"/>
        <end position="23"/>
    </location>
</feature>
<dbReference type="RefSeq" id="WP_118911044.1">
    <property type="nucleotide sequence ID" value="NZ_QOCS01000019.1"/>
</dbReference>
<evidence type="ECO:0000313" key="3">
    <source>
        <dbReference type="Proteomes" id="UP000284822"/>
    </source>
</evidence>
<dbReference type="AlphaFoldDB" id="A0A417Z410"/>
<accession>A0A417Z410</accession>
<evidence type="ECO:0000313" key="2">
    <source>
        <dbReference type="EMBL" id="RHW45435.1"/>
    </source>
</evidence>
<name>A0A417Z410_9LACO</name>
<comment type="caution">
    <text evidence="2">The sequence shown here is derived from an EMBL/GenBank/DDBJ whole genome shotgun (WGS) entry which is preliminary data.</text>
</comment>
<reference evidence="2 3" key="1">
    <citation type="submission" date="2018-07" db="EMBL/GenBank/DDBJ databases">
        <title>Genome sequences of six Lactobacillus spp. isolated from bumble bee guts.</title>
        <authorList>
            <person name="Motta E.V.S."/>
            <person name="Moran N.A."/>
        </authorList>
    </citation>
    <scope>NUCLEOTIDE SEQUENCE [LARGE SCALE GENOMIC DNA]</scope>
    <source>
        <strain evidence="2 3">LV-8.1</strain>
    </source>
</reference>
<protein>
    <submittedName>
        <fullName evidence="2">Uncharacterized protein</fullName>
    </submittedName>
</protein>